<dbReference type="EMBL" id="VFQF01000003">
    <property type="protein sequence ID" value="TQN44774.1"/>
    <property type="molecule type" value="Genomic_DNA"/>
</dbReference>
<reference evidence="1 2" key="1">
    <citation type="submission" date="2019-06" db="EMBL/GenBank/DDBJ databases">
        <title>Sequencing the genomes of 1000 actinobacteria strains.</title>
        <authorList>
            <person name="Klenk H.-P."/>
        </authorList>
    </citation>
    <scope>NUCLEOTIDE SEQUENCE [LARGE SCALE GENOMIC DNA]</scope>
    <source>
        <strain evidence="1 2">DSM 21776</strain>
    </source>
</reference>
<name>A0A543PL30_9MICO</name>
<sequence length="157" mass="15437">MTAGRDALVDGPMRPRLNKEKGIVMVQVSVSATVSVHDGPMLPVGAELQPDSYVVSGADLDASGGADDSAEIALLPTTGAVALLALSCTGADGGPATVTVTPANGATTGDDLTVEGSLLVANASVLAGLVAGGPRTLTVKNTETTATHVEVVACLDS</sequence>
<accession>A0A543PL30</accession>
<gene>
    <name evidence="1" type="ORF">FHX52_3995</name>
</gene>
<proteinExistence type="predicted"/>
<dbReference type="OrthoDB" id="9831251at2"/>
<dbReference type="RefSeq" id="WP_141824083.1">
    <property type="nucleotide sequence ID" value="NZ_BAAAQC010000017.1"/>
</dbReference>
<protein>
    <submittedName>
        <fullName evidence="1">Uncharacterized protein</fullName>
    </submittedName>
</protein>
<dbReference type="Proteomes" id="UP000320085">
    <property type="component" value="Unassembled WGS sequence"/>
</dbReference>
<dbReference type="AlphaFoldDB" id="A0A543PL30"/>
<evidence type="ECO:0000313" key="1">
    <source>
        <dbReference type="EMBL" id="TQN44774.1"/>
    </source>
</evidence>
<organism evidence="1 2">
    <name type="scientific">Humibacillus xanthopallidus</name>
    <dbReference type="NCBI Taxonomy" id="412689"/>
    <lineage>
        <taxon>Bacteria</taxon>
        <taxon>Bacillati</taxon>
        <taxon>Actinomycetota</taxon>
        <taxon>Actinomycetes</taxon>
        <taxon>Micrococcales</taxon>
        <taxon>Intrasporangiaceae</taxon>
        <taxon>Humibacillus</taxon>
    </lineage>
</organism>
<comment type="caution">
    <text evidence="1">The sequence shown here is derived from an EMBL/GenBank/DDBJ whole genome shotgun (WGS) entry which is preliminary data.</text>
</comment>
<evidence type="ECO:0000313" key="2">
    <source>
        <dbReference type="Proteomes" id="UP000320085"/>
    </source>
</evidence>